<evidence type="ECO:0000256" key="9">
    <source>
        <dbReference type="ARBA" id="ARBA00023242"/>
    </source>
</evidence>
<dbReference type="STRING" id="7574.A0A1S3HAA5"/>
<keyword evidence="14" id="KW-1185">Reference proteome</keyword>
<keyword evidence="7" id="KW-0238">DNA-binding</keyword>
<dbReference type="RefSeq" id="XP_013382044.1">
    <property type="nucleotide sequence ID" value="XM_013526590.1"/>
</dbReference>
<dbReference type="GO" id="GO:0008270">
    <property type="term" value="F:zinc ion binding"/>
    <property type="evidence" value="ECO:0007669"/>
    <property type="project" value="UniProtKB-KW"/>
</dbReference>
<keyword evidence="2" id="KW-0479">Metal-binding</keyword>
<dbReference type="InterPro" id="IPR050457">
    <property type="entry name" value="ZnFinger_BTB_dom_contain"/>
</dbReference>
<keyword evidence="5" id="KW-0862">Zinc</keyword>
<dbReference type="InParanoid" id="A0A1S3HAA5"/>
<name>A0A1S3HAA5_LINAN</name>
<dbReference type="SMART" id="SM00355">
    <property type="entry name" value="ZnF_C2H2"/>
    <property type="match status" value="6"/>
</dbReference>
<accession>A0A1S3HAA5</accession>
<feature type="domain" description="C2H2-type" evidence="13">
    <location>
        <begin position="578"/>
        <end position="601"/>
    </location>
</feature>
<keyword evidence="9" id="KW-0539">Nucleus</keyword>
<feature type="region of interest" description="Disordered" evidence="11">
    <location>
        <begin position="130"/>
        <end position="171"/>
    </location>
</feature>
<dbReference type="GeneID" id="106152854"/>
<dbReference type="GO" id="GO:0005634">
    <property type="term" value="C:nucleus"/>
    <property type="evidence" value="ECO:0007669"/>
    <property type="project" value="UniProtKB-SubCell"/>
</dbReference>
<dbReference type="CDD" id="cd18186">
    <property type="entry name" value="BTB_POZ_ZBTB_KLHL-like"/>
    <property type="match status" value="1"/>
</dbReference>
<protein>
    <submittedName>
        <fullName evidence="15">Uncharacterized protein LOC106152854</fullName>
    </submittedName>
</protein>
<dbReference type="SMART" id="SM00225">
    <property type="entry name" value="BTB"/>
    <property type="match status" value="1"/>
</dbReference>
<evidence type="ECO:0000256" key="3">
    <source>
        <dbReference type="ARBA" id="ARBA00022737"/>
    </source>
</evidence>
<dbReference type="InterPro" id="IPR011333">
    <property type="entry name" value="SKP1/BTB/POZ_sf"/>
</dbReference>
<evidence type="ECO:0000256" key="8">
    <source>
        <dbReference type="ARBA" id="ARBA00023163"/>
    </source>
</evidence>
<dbReference type="PROSITE" id="PS50097">
    <property type="entry name" value="BTB"/>
    <property type="match status" value="1"/>
</dbReference>
<keyword evidence="3" id="KW-0677">Repeat</keyword>
<evidence type="ECO:0000256" key="5">
    <source>
        <dbReference type="ARBA" id="ARBA00022833"/>
    </source>
</evidence>
<dbReference type="GO" id="GO:0000981">
    <property type="term" value="F:DNA-binding transcription factor activity, RNA polymerase II-specific"/>
    <property type="evidence" value="ECO:0007669"/>
    <property type="project" value="TreeGrafter"/>
</dbReference>
<sequence length="689" mass="77956">MSAIVAKTSLHLQRQQTQLIWTKINELRRTATLCDVVLKSVEGTTFMAHRLILVSSAKYFANALLNTEPWVVPVNLPEVLITPVLDYLYGEKISVGKDMLPQLASMAEFLGIEELKGSCEQAMQSALSQPTQSVVTHQTQSGLSQPTQSDLSQPVHPELSHLTQPDVPQPLQSSDVDVVVSMLSGNNSSVDPKTDANNSSTTTEQPSQKASPAVNCNSTSGEGDMATDRGATRGEGEMKQGNNRRPYGLREGSIKLESLKDLPDILACLNPREREAVNTAMKMVEQNSLQTEAHSEETDQEAGVLANVPLHGIMGRLEKPKDSTRMGSGSASKRKSKPRHIVQIRPRVTVDELLSPPGKRKRGRPRQSAPSQPKITKVKRKRKSKPKSSSKSKPEKDYVPHNQPKNFDKTSYVCKLCHSSFTLSVSAKKHMLQQHRYRRKTGFYLQLRRYRYVGATGAHTGRKKERKTWPCHKCFKTFTDQLHLDLHTRLKHQTLGRPSKRSSSVRTHNKEKVLGTWTAFQLRNLLTRPYFSGKIVSQKRPLRARSTRRVPSLQKKTIRSAISKLKKTCARTKTKTLLQCHHCEEKFKSRVGLEDHIQIMHGSSICDQCGEEVAQKQMALHMAETHGLGHRFYKDKDCEKCQQTFQLKEIFKFHWKQTHDIDVFPCAAKECDEYFLSYTAWCRHMQFCD</sequence>
<evidence type="ECO:0000256" key="4">
    <source>
        <dbReference type="ARBA" id="ARBA00022771"/>
    </source>
</evidence>
<keyword evidence="6" id="KW-0805">Transcription regulation</keyword>
<dbReference type="Pfam" id="PF00651">
    <property type="entry name" value="BTB"/>
    <property type="match status" value="1"/>
</dbReference>
<keyword evidence="8" id="KW-0804">Transcription</keyword>
<evidence type="ECO:0000256" key="1">
    <source>
        <dbReference type="ARBA" id="ARBA00004123"/>
    </source>
</evidence>
<evidence type="ECO:0000313" key="14">
    <source>
        <dbReference type="Proteomes" id="UP000085678"/>
    </source>
</evidence>
<comment type="subcellular location">
    <subcellularLocation>
        <location evidence="1">Nucleus</location>
    </subcellularLocation>
</comment>
<feature type="domain" description="C2H2-type" evidence="13">
    <location>
        <begin position="412"/>
        <end position="440"/>
    </location>
</feature>
<dbReference type="InterPro" id="IPR000210">
    <property type="entry name" value="BTB/POZ_dom"/>
</dbReference>
<dbReference type="KEGG" id="lak:106152854"/>
<dbReference type="Gene3D" id="3.30.710.10">
    <property type="entry name" value="Potassium Channel Kv1.1, Chain A"/>
    <property type="match status" value="1"/>
</dbReference>
<keyword evidence="4 10" id="KW-0863">Zinc-finger</keyword>
<feature type="region of interest" description="Disordered" evidence="11">
    <location>
        <begin position="184"/>
        <end position="249"/>
    </location>
</feature>
<feature type="region of interest" description="Disordered" evidence="11">
    <location>
        <begin position="308"/>
        <end position="404"/>
    </location>
</feature>
<feature type="compositionally biased region" description="Basic and acidic residues" evidence="11">
    <location>
        <begin position="226"/>
        <end position="238"/>
    </location>
</feature>
<feature type="domain" description="C2H2-type" evidence="13">
    <location>
        <begin position="469"/>
        <end position="498"/>
    </location>
</feature>
<evidence type="ECO:0000313" key="15">
    <source>
        <dbReference type="RefSeq" id="XP_013382044.1"/>
    </source>
</evidence>
<evidence type="ECO:0000259" key="13">
    <source>
        <dbReference type="PROSITE" id="PS50157"/>
    </source>
</evidence>
<dbReference type="PROSITE" id="PS00028">
    <property type="entry name" value="ZINC_FINGER_C2H2_1"/>
    <property type="match status" value="4"/>
</dbReference>
<proteinExistence type="predicted"/>
<feature type="domain" description="BTB" evidence="12">
    <location>
        <begin position="34"/>
        <end position="97"/>
    </location>
</feature>
<dbReference type="Proteomes" id="UP000085678">
    <property type="component" value="Unplaced"/>
</dbReference>
<dbReference type="PROSITE" id="PS50157">
    <property type="entry name" value="ZINC_FINGER_C2H2_2"/>
    <property type="match status" value="3"/>
</dbReference>
<dbReference type="GO" id="GO:0000978">
    <property type="term" value="F:RNA polymerase II cis-regulatory region sequence-specific DNA binding"/>
    <property type="evidence" value="ECO:0007669"/>
    <property type="project" value="TreeGrafter"/>
</dbReference>
<dbReference type="SUPFAM" id="SSF54695">
    <property type="entry name" value="POZ domain"/>
    <property type="match status" value="1"/>
</dbReference>
<feature type="compositionally biased region" description="Basic residues" evidence="11">
    <location>
        <begin position="332"/>
        <end position="342"/>
    </location>
</feature>
<dbReference type="OrthoDB" id="6359816at2759"/>
<reference evidence="15" key="1">
    <citation type="submission" date="2025-08" db="UniProtKB">
        <authorList>
            <consortium name="RefSeq"/>
        </authorList>
    </citation>
    <scope>IDENTIFICATION</scope>
    <source>
        <tissue evidence="15">Gonads</tissue>
    </source>
</reference>
<evidence type="ECO:0000256" key="2">
    <source>
        <dbReference type="ARBA" id="ARBA00022723"/>
    </source>
</evidence>
<gene>
    <name evidence="15" type="primary">LOC106152854</name>
</gene>
<dbReference type="PANTHER" id="PTHR46105">
    <property type="entry name" value="AGAP004733-PA"/>
    <property type="match status" value="1"/>
</dbReference>
<evidence type="ECO:0000259" key="12">
    <source>
        <dbReference type="PROSITE" id="PS50097"/>
    </source>
</evidence>
<dbReference type="InterPro" id="IPR013087">
    <property type="entry name" value="Znf_C2H2_type"/>
</dbReference>
<evidence type="ECO:0000256" key="6">
    <source>
        <dbReference type="ARBA" id="ARBA00023015"/>
    </source>
</evidence>
<feature type="compositionally biased region" description="Polar residues" evidence="11">
    <location>
        <begin position="184"/>
        <end position="221"/>
    </location>
</feature>
<feature type="compositionally biased region" description="Basic residues" evidence="11">
    <location>
        <begin position="376"/>
        <end position="390"/>
    </location>
</feature>
<evidence type="ECO:0000256" key="7">
    <source>
        <dbReference type="ARBA" id="ARBA00023125"/>
    </source>
</evidence>
<dbReference type="Gene3D" id="3.30.160.60">
    <property type="entry name" value="Classic Zinc Finger"/>
    <property type="match status" value="2"/>
</dbReference>
<evidence type="ECO:0000256" key="11">
    <source>
        <dbReference type="SAM" id="MobiDB-lite"/>
    </source>
</evidence>
<dbReference type="AlphaFoldDB" id="A0A1S3HAA5"/>
<evidence type="ECO:0000256" key="10">
    <source>
        <dbReference type="PROSITE-ProRule" id="PRU00042"/>
    </source>
</evidence>
<feature type="compositionally biased region" description="Polar residues" evidence="11">
    <location>
        <begin position="130"/>
        <end position="152"/>
    </location>
</feature>
<organism evidence="14 15">
    <name type="scientific">Lingula anatina</name>
    <name type="common">Brachiopod</name>
    <name type="synonym">Lingula unguis</name>
    <dbReference type="NCBI Taxonomy" id="7574"/>
    <lineage>
        <taxon>Eukaryota</taxon>
        <taxon>Metazoa</taxon>
        <taxon>Spiralia</taxon>
        <taxon>Lophotrochozoa</taxon>
        <taxon>Brachiopoda</taxon>
        <taxon>Linguliformea</taxon>
        <taxon>Lingulata</taxon>
        <taxon>Lingulida</taxon>
        <taxon>Linguloidea</taxon>
        <taxon>Lingulidae</taxon>
        <taxon>Lingula</taxon>
    </lineage>
</organism>
<dbReference type="PANTHER" id="PTHR46105:SF5">
    <property type="entry name" value="ZINC FINGER AND BTB DOMAIN-CONTAINING PROTEIN 44 ISOFORM X1"/>
    <property type="match status" value="1"/>
</dbReference>